<keyword evidence="1" id="KW-0175">Coiled coil</keyword>
<protein>
    <recommendedName>
        <fullName evidence="5">KAP NTPase domain-containing protein</fullName>
    </recommendedName>
</protein>
<dbReference type="Proteomes" id="UP001626536">
    <property type="component" value="Chromosome"/>
</dbReference>
<evidence type="ECO:0000313" key="3">
    <source>
        <dbReference type="EMBL" id="WOJ89132.1"/>
    </source>
</evidence>
<evidence type="ECO:0008006" key="5">
    <source>
        <dbReference type="Google" id="ProtNLM"/>
    </source>
</evidence>
<evidence type="ECO:0000256" key="2">
    <source>
        <dbReference type="SAM" id="MobiDB-lite"/>
    </source>
</evidence>
<sequence length="681" mass="71674">MPDSGLRDFGAIIPGSQAGKPNDAIEPLASAPNPAIEPLPYSPAGTIFAADIPEAADALGLDASLDLLSQLATHARTETPLAIGLLGRSGSGKSLALTRLIHSIDALSAAARAGGETPFLSKIVTLRIDAVEIDGHPATALAGALHASLAAAFPAFTVEAAHAASDPRVAAREAFERLDAARRKLDAERSALAEAESGRARLTESVLYEATGSQVDAYARANRSRIKTALAALGVTNDPIRDYKDMVRAIADRDGGGRAGFALRAFWAYKGQTRLIATALVLVLAGIGLGQAVADQTIWLGWLRANEQLGAAATWFETHMDWLLTMRQIAFFGAAVAIALNVWRALRLIQIAFRGERLLQADLFARRRESDGHFGHQTRRVEALTNEVDNLTRRAAEAERRAGGLQAANPALAEPPPFAVDLVKQQAQRFIAAVGALMRKGGRSGADPKAAAIETPQRIVLAIDNLDAAPASRAREILAHVRSALGPGFVALVAFDPARLGHGSGEDETSLDKWIQAPFQVGEIAARSDYSALVQDILQGGSVPKRQPPAPDPRQSALDEPVSEAEAKLLAELAPLAGSSARAVKRFVNLYRLARTQARDAQDHEGALALMLALNAGGTQGEIAAMNDALSGTVGEISVDLHQGGLRLTKALAAVEAAQGRIGVDAARRAAALARLFSFNA</sequence>
<accession>A0ABZ0HQT2</accession>
<reference evidence="3 4" key="1">
    <citation type="submission" date="2023-10" db="EMBL/GenBank/DDBJ databases">
        <title>Novel methanotroph of the genus Methylocapsa from a subarctic wetland.</title>
        <authorList>
            <person name="Belova S.E."/>
            <person name="Oshkin I.Y."/>
            <person name="Miroshnikov K."/>
            <person name="Dedysh S.N."/>
        </authorList>
    </citation>
    <scope>NUCLEOTIDE SEQUENCE [LARGE SCALE GENOMIC DNA]</scope>
    <source>
        <strain evidence="3 4">RX1</strain>
    </source>
</reference>
<gene>
    <name evidence="3" type="ORF">RZS28_15170</name>
</gene>
<evidence type="ECO:0000256" key="1">
    <source>
        <dbReference type="SAM" id="Coils"/>
    </source>
</evidence>
<keyword evidence="4" id="KW-1185">Reference proteome</keyword>
<feature type="coiled-coil region" evidence="1">
    <location>
        <begin position="381"/>
        <end position="408"/>
    </location>
</feature>
<name>A0ABZ0HQT2_9HYPH</name>
<feature type="coiled-coil region" evidence="1">
    <location>
        <begin position="171"/>
        <end position="198"/>
    </location>
</feature>
<dbReference type="EMBL" id="CP136862">
    <property type="protein sequence ID" value="WOJ89132.1"/>
    <property type="molecule type" value="Genomic_DNA"/>
</dbReference>
<dbReference type="RefSeq" id="WP_407338576.1">
    <property type="nucleotide sequence ID" value="NZ_CP136862.1"/>
</dbReference>
<evidence type="ECO:0000313" key="4">
    <source>
        <dbReference type="Proteomes" id="UP001626536"/>
    </source>
</evidence>
<feature type="region of interest" description="Disordered" evidence="2">
    <location>
        <begin position="541"/>
        <end position="562"/>
    </location>
</feature>
<organism evidence="3 4">
    <name type="scientific">Methylocapsa polymorpha</name>
    <dbReference type="NCBI Taxonomy" id="3080828"/>
    <lineage>
        <taxon>Bacteria</taxon>
        <taxon>Pseudomonadati</taxon>
        <taxon>Pseudomonadota</taxon>
        <taxon>Alphaproteobacteria</taxon>
        <taxon>Hyphomicrobiales</taxon>
        <taxon>Beijerinckiaceae</taxon>
        <taxon>Methylocapsa</taxon>
    </lineage>
</organism>
<proteinExistence type="predicted"/>